<evidence type="ECO:0000313" key="3">
    <source>
        <dbReference type="Proteomes" id="UP001497525"/>
    </source>
</evidence>
<dbReference type="AlphaFoldDB" id="A0AAV2SZS7"/>
<proteinExistence type="predicted"/>
<dbReference type="EMBL" id="CAXLJL010000001">
    <property type="protein sequence ID" value="CAL5129409.1"/>
    <property type="molecule type" value="Genomic_DNA"/>
</dbReference>
<accession>A0AAV2SZS7</accession>
<comment type="caution">
    <text evidence="2">The sequence shown here is derived from an EMBL/GenBank/DDBJ whole genome shotgun (WGS) entry which is preliminary data.</text>
</comment>
<evidence type="ECO:0000313" key="2">
    <source>
        <dbReference type="EMBL" id="CAL5129409.1"/>
    </source>
</evidence>
<gene>
    <name evidence="2" type="ORF">CDAUBV1_LOCUS335</name>
</gene>
<evidence type="ECO:0000256" key="1">
    <source>
        <dbReference type="SAM" id="MobiDB-lite"/>
    </source>
</evidence>
<sequence>MYWYRTSGRHVFASLITIFREYSDDFDGSSDMEQESAKHHALKLDTHDYAEKLSNNHRTSAEIPLSPAEAERGVTDSEQANSDKSDHKGM</sequence>
<reference evidence="2" key="1">
    <citation type="submission" date="2024-06" db="EMBL/GenBank/DDBJ databases">
        <authorList>
            <person name="Liu X."/>
            <person name="Lenzi L."/>
            <person name="Haldenby T S."/>
            <person name="Uol C."/>
        </authorList>
    </citation>
    <scope>NUCLEOTIDE SEQUENCE</scope>
</reference>
<organism evidence="2 3">
    <name type="scientific">Calicophoron daubneyi</name>
    <name type="common">Rumen fluke</name>
    <name type="synonym">Paramphistomum daubneyi</name>
    <dbReference type="NCBI Taxonomy" id="300641"/>
    <lineage>
        <taxon>Eukaryota</taxon>
        <taxon>Metazoa</taxon>
        <taxon>Spiralia</taxon>
        <taxon>Lophotrochozoa</taxon>
        <taxon>Platyhelminthes</taxon>
        <taxon>Trematoda</taxon>
        <taxon>Digenea</taxon>
        <taxon>Plagiorchiida</taxon>
        <taxon>Pronocephalata</taxon>
        <taxon>Paramphistomoidea</taxon>
        <taxon>Paramphistomidae</taxon>
        <taxon>Calicophoron</taxon>
    </lineage>
</organism>
<dbReference type="Proteomes" id="UP001497525">
    <property type="component" value="Unassembled WGS sequence"/>
</dbReference>
<feature type="compositionally biased region" description="Basic and acidic residues" evidence="1">
    <location>
        <begin position="69"/>
        <end position="90"/>
    </location>
</feature>
<name>A0AAV2SZS7_CALDB</name>
<protein>
    <submittedName>
        <fullName evidence="2">Uncharacterized protein</fullName>
    </submittedName>
</protein>
<feature type="region of interest" description="Disordered" evidence="1">
    <location>
        <begin position="52"/>
        <end position="90"/>
    </location>
</feature>